<protein>
    <submittedName>
        <fullName evidence="1">Uncharacterized protein</fullName>
    </submittedName>
</protein>
<evidence type="ECO:0000313" key="2">
    <source>
        <dbReference type="Proteomes" id="UP000215335"/>
    </source>
</evidence>
<name>A0A232F2L2_9HYME</name>
<sequence>MSCGRVRVHISCCDGLVSLGVWYGRRRRGR</sequence>
<dbReference type="Proteomes" id="UP000215335">
    <property type="component" value="Unassembled WGS sequence"/>
</dbReference>
<reference evidence="1 2" key="1">
    <citation type="journal article" date="2017" name="Curr. Biol.">
        <title>The Evolution of Venom by Co-option of Single-Copy Genes.</title>
        <authorList>
            <person name="Martinson E.O."/>
            <person name="Mrinalini"/>
            <person name="Kelkar Y.D."/>
            <person name="Chang C.H."/>
            <person name="Werren J.H."/>
        </authorList>
    </citation>
    <scope>NUCLEOTIDE SEQUENCE [LARGE SCALE GENOMIC DNA]</scope>
    <source>
        <strain evidence="1 2">Alberta</strain>
        <tissue evidence="1">Whole body</tissue>
    </source>
</reference>
<evidence type="ECO:0000313" key="1">
    <source>
        <dbReference type="EMBL" id="OXU24935.1"/>
    </source>
</evidence>
<dbReference type="EMBL" id="NNAY01001161">
    <property type="protein sequence ID" value="OXU24935.1"/>
    <property type="molecule type" value="Genomic_DNA"/>
</dbReference>
<comment type="caution">
    <text evidence="1">The sequence shown here is derived from an EMBL/GenBank/DDBJ whole genome shotgun (WGS) entry which is preliminary data.</text>
</comment>
<accession>A0A232F2L2</accession>
<keyword evidence="2" id="KW-1185">Reference proteome</keyword>
<organism evidence="1 2">
    <name type="scientific">Trichomalopsis sarcophagae</name>
    <dbReference type="NCBI Taxonomy" id="543379"/>
    <lineage>
        <taxon>Eukaryota</taxon>
        <taxon>Metazoa</taxon>
        <taxon>Ecdysozoa</taxon>
        <taxon>Arthropoda</taxon>
        <taxon>Hexapoda</taxon>
        <taxon>Insecta</taxon>
        <taxon>Pterygota</taxon>
        <taxon>Neoptera</taxon>
        <taxon>Endopterygota</taxon>
        <taxon>Hymenoptera</taxon>
        <taxon>Apocrita</taxon>
        <taxon>Proctotrupomorpha</taxon>
        <taxon>Chalcidoidea</taxon>
        <taxon>Pteromalidae</taxon>
        <taxon>Pteromalinae</taxon>
        <taxon>Trichomalopsis</taxon>
    </lineage>
</organism>
<gene>
    <name evidence="1" type="ORF">TSAR_000667</name>
</gene>
<proteinExistence type="predicted"/>
<dbReference type="AlphaFoldDB" id="A0A232F2L2"/>